<organism evidence="2 3">
    <name type="scientific">Rhododendron griersonianum</name>
    <dbReference type="NCBI Taxonomy" id="479676"/>
    <lineage>
        <taxon>Eukaryota</taxon>
        <taxon>Viridiplantae</taxon>
        <taxon>Streptophyta</taxon>
        <taxon>Embryophyta</taxon>
        <taxon>Tracheophyta</taxon>
        <taxon>Spermatophyta</taxon>
        <taxon>Magnoliopsida</taxon>
        <taxon>eudicotyledons</taxon>
        <taxon>Gunneridae</taxon>
        <taxon>Pentapetalae</taxon>
        <taxon>asterids</taxon>
        <taxon>Ericales</taxon>
        <taxon>Ericaceae</taxon>
        <taxon>Ericoideae</taxon>
        <taxon>Rhodoreae</taxon>
        <taxon>Rhododendron</taxon>
    </lineage>
</organism>
<dbReference type="PANTHER" id="PTHR35317:SF35">
    <property type="entry name" value="DUF4219 DOMAIN-CONTAINING PROTEIN"/>
    <property type="match status" value="1"/>
</dbReference>
<reference evidence="2" key="1">
    <citation type="submission" date="2020-08" db="EMBL/GenBank/DDBJ databases">
        <title>Plant Genome Project.</title>
        <authorList>
            <person name="Zhang R.-G."/>
        </authorList>
    </citation>
    <scope>NUCLEOTIDE SEQUENCE</scope>
    <source>
        <strain evidence="2">WSP0</strain>
        <tissue evidence="2">Leaf</tissue>
    </source>
</reference>
<protein>
    <recommendedName>
        <fullName evidence="4">Gag-pol polyprotein</fullName>
    </recommendedName>
</protein>
<name>A0AAV6L5V0_9ERIC</name>
<feature type="compositionally biased region" description="Acidic residues" evidence="1">
    <location>
        <begin position="265"/>
        <end position="274"/>
    </location>
</feature>
<evidence type="ECO:0000256" key="1">
    <source>
        <dbReference type="SAM" id="MobiDB-lite"/>
    </source>
</evidence>
<feature type="compositionally biased region" description="Polar residues" evidence="1">
    <location>
        <begin position="244"/>
        <end position="264"/>
    </location>
</feature>
<sequence length="320" mass="36517">MKNYLISLGIKVWRSVSYGYEEPTIEDAITKEIRVKNEAEWDSGDITNCETNARALGAIFGAMSRNEVTRISSCVTAKEAWDILRTSHERIETVRVSKLQMCTTRFEQLKMHDEENFDGFISRLTDIINTFHSLGEPLSDLKVCRKILRSLSERFRVKVTAIEERTDVNKLTFAELVGKLQIFEINHPSDFKPSNTTSKSNTGIAFKSAREETFETCEDDDDISDEEIAMFAKKFRKFFRKGNNLESSKPPTLPNTSSVKSPTTSEDEKEGDEDIGSIHEAYDEMYRECLTLKKKESNTCTQIGYPKQKGNSTKTKHTLI</sequence>
<accession>A0AAV6L5V0</accession>
<evidence type="ECO:0000313" key="2">
    <source>
        <dbReference type="EMBL" id="KAG5560256.1"/>
    </source>
</evidence>
<gene>
    <name evidence="2" type="ORF">RHGRI_003522</name>
</gene>
<dbReference type="EMBL" id="JACTNZ010000002">
    <property type="protein sequence ID" value="KAG5560256.1"/>
    <property type="molecule type" value="Genomic_DNA"/>
</dbReference>
<evidence type="ECO:0000313" key="3">
    <source>
        <dbReference type="Proteomes" id="UP000823749"/>
    </source>
</evidence>
<dbReference type="Proteomes" id="UP000823749">
    <property type="component" value="Chromosome 2"/>
</dbReference>
<feature type="region of interest" description="Disordered" evidence="1">
    <location>
        <begin position="244"/>
        <end position="274"/>
    </location>
</feature>
<evidence type="ECO:0008006" key="4">
    <source>
        <dbReference type="Google" id="ProtNLM"/>
    </source>
</evidence>
<dbReference type="PANTHER" id="PTHR35317">
    <property type="entry name" value="OS04G0629600 PROTEIN"/>
    <property type="match status" value="1"/>
</dbReference>
<dbReference type="Pfam" id="PF14223">
    <property type="entry name" value="Retrotran_gag_2"/>
    <property type="match status" value="1"/>
</dbReference>
<comment type="caution">
    <text evidence="2">The sequence shown here is derived from an EMBL/GenBank/DDBJ whole genome shotgun (WGS) entry which is preliminary data.</text>
</comment>
<proteinExistence type="predicted"/>
<keyword evidence="3" id="KW-1185">Reference proteome</keyword>
<dbReference type="AlphaFoldDB" id="A0AAV6L5V0"/>